<evidence type="ECO:0000256" key="2">
    <source>
        <dbReference type="ARBA" id="ARBA00022670"/>
    </source>
</evidence>
<dbReference type="eggNOG" id="KOG2556">
    <property type="taxonomic scope" value="Eukaryota"/>
</dbReference>
<sequence length="654" mass="71600">MSSRSLLCLLVALLSLVFLSTAIKNREPYKCSHGSLPKHEIPRVHLADSDPITKRSVTGENFNQRFRIYVSYDDNFQTGGLTPLVQQSIRTIINNITSFYESVLTVRRTPSPIRLDQACTANLEILVPPGTPLRPCYYQCTNVTKCLTATIPPEHLLRCAQCYGSLDISNCNITGTDGPGVSNTDFVLYVTGVEENCGEGTIAYATSCQMEDQYDRPIAGVANFCPSVVNVFNDTDFIEAVAKHEILHALGFSSNLFPWFRFEDGSPRTERDAFGRPSIVNGAYVADENTVKVVNYTNWETRNGPINKTVSLMVTPNVVDVGRRHFNCSTLEGVQLEDQGGPATIATHWEKRVVENEAMTGYITVNPVFSNFTFALLEDSGWYKVDRSKASILVWGRGDGCGYTAGSCGGYISSKQQQSQPIAPFCDYLNHPDVTQYSCNVDRSAVGYCNLQIYNNTIIPAEYQYFNSGANFNRSAPLDNLGGFQFVADYCSYIEGSSQYVCSDPTNQPATNSLAQTYGTGSRCIEHSGTWQVTTNTGSLTLQNTAGCYQYTCSNSVVTVTILGQSYTCSYPGQVMEVDQMTNGNRYTGAIVCPSCVEICYDDFENCPEAAKLYGEIAIPPTTSTPTGPNSAGSVLPMIGLLLVAATSVLFINF</sequence>
<dbReference type="InterPro" id="IPR001577">
    <property type="entry name" value="Peptidase_M8"/>
</dbReference>
<dbReference type="GO" id="GO:0005737">
    <property type="term" value="C:cytoplasm"/>
    <property type="evidence" value="ECO:0007669"/>
    <property type="project" value="TreeGrafter"/>
</dbReference>
<evidence type="ECO:0000313" key="12">
    <source>
        <dbReference type="Proteomes" id="UP000007879"/>
    </source>
</evidence>
<evidence type="ECO:0000256" key="4">
    <source>
        <dbReference type="ARBA" id="ARBA00022801"/>
    </source>
</evidence>
<keyword evidence="4 10" id="KW-0378">Hydrolase</keyword>
<dbReference type="OrthoDB" id="527990at2759"/>
<evidence type="ECO:0000256" key="9">
    <source>
        <dbReference type="PIRSR" id="PIRSR601577-2"/>
    </source>
</evidence>
<dbReference type="SUPFAM" id="SSF55486">
    <property type="entry name" value="Metalloproteases ('zincins'), catalytic domain"/>
    <property type="match status" value="1"/>
</dbReference>
<dbReference type="FunFam" id="3.90.132.10:FF:000001">
    <property type="entry name" value="leishmanolysin-like peptidase isoform X2"/>
    <property type="match status" value="1"/>
</dbReference>
<feature type="active site" evidence="8">
    <location>
        <position position="245"/>
    </location>
</feature>
<keyword evidence="2 10" id="KW-0645">Protease</keyword>
<reference evidence="11" key="2">
    <citation type="submission" date="2017-05" db="UniProtKB">
        <authorList>
            <consortium name="EnsemblMetazoa"/>
        </authorList>
    </citation>
    <scope>IDENTIFICATION</scope>
</reference>
<gene>
    <name evidence="11" type="primary">105316843</name>
</gene>
<feature type="chain" id="PRO_5023979108" description="Leishmanolysin-like peptidase" evidence="10">
    <location>
        <begin position="23"/>
        <end position="654"/>
    </location>
</feature>
<evidence type="ECO:0000256" key="5">
    <source>
        <dbReference type="ARBA" id="ARBA00022833"/>
    </source>
</evidence>
<keyword evidence="3 9" id="KW-0479">Metal-binding</keyword>
<keyword evidence="5 9" id="KW-0862">Zinc</keyword>
<comment type="cofactor">
    <cofactor evidence="9 10">
        <name>Zn(2+)</name>
        <dbReference type="ChEBI" id="CHEBI:29105"/>
    </cofactor>
    <text evidence="9 10">Binds 1 zinc ion per subunit.</text>
</comment>
<accession>A0A1X7VEQ3</accession>
<name>A0A1X7VEQ3_AMPQE</name>
<evidence type="ECO:0000256" key="8">
    <source>
        <dbReference type="PIRSR" id="PIRSR601577-1"/>
    </source>
</evidence>
<dbReference type="EnsemblMetazoa" id="Aqu2.1.38780_001">
    <property type="protein sequence ID" value="Aqu2.1.38780_001"/>
    <property type="gene ID" value="Aqu2.1.38780"/>
</dbReference>
<dbReference type="Gene3D" id="2.30.34.10">
    <property type="entry name" value="Leishmanolysin domain 4"/>
    <property type="match status" value="1"/>
</dbReference>
<keyword evidence="10" id="KW-0732">Signal</keyword>
<dbReference type="KEGG" id="aqu:105316843"/>
<evidence type="ECO:0000256" key="6">
    <source>
        <dbReference type="ARBA" id="ARBA00023049"/>
    </source>
</evidence>
<dbReference type="Gene3D" id="3.90.132.10">
    <property type="entry name" value="Leishmanolysin , domain 2"/>
    <property type="match status" value="1"/>
</dbReference>
<dbReference type="InParanoid" id="A0A1X7VEQ3"/>
<dbReference type="GO" id="GO:0004222">
    <property type="term" value="F:metalloendopeptidase activity"/>
    <property type="evidence" value="ECO:0007669"/>
    <property type="project" value="UniProtKB-UniRule"/>
</dbReference>
<feature type="binding site" evidence="9">
    <location>
        <position position="348"/>
    </location>
    <ligand>
        <name>Zn(2+)</name>
        <dbReference type="ChEBI" id="CHEBI:29105"/>
        <note>catalytic</note>
    </ligand>
</feature>
<dbReference type="Pfam" id="PF01457">
    <property type="entry name" value="Peptidase_M8"/>
    <property type="match status" value="1"/>
</dbReference>
<evidence type="ECO:0000256" key="10">
    <source>
        <dbReference type="RuleBase" id="RU366077"/>
    </source>
</evidence>
<feature type="signal peptide" evidence="10">
    <location>
        <begin position="1"/>
        <end position="22"/>
    </location>
</feature>
<dbReference type="PANTHER" id="PTHR10942">
    <property type="entry name" value="LEISHMANOLYSIN-LIKE PEPTIDASE"/>
    <property type="match status" value="1"/>
</dbReference>
<dbReference type="PANTHER" id="PTHR10942:SF0">
    <property type="entry name" value="LEISHMANOLYSIN-LIKE PEPTIDASE"/>
    <property type="match status" value="1"/>
</dbReference>
<dbReference type="GO" id="GO:0046872">
    <property type="term" value="F:metal ion binding"/>
    <property type="evidence" value="ECO:0007669"/>
    <property type="project" value="UniProtKB-KW"/>
</dbReference>
<dbReference type="Proteomes" id="UP000007879">
    <property type="component" value="Unassembled WGS sequence"/>
</dbReference>
<evidence type="ECO:0000256" key="7">
    <source>
        <dbReference type="ARBA" id="ARBA00039717"/>
    </source>
</evidence>
<keyword evidence="12" id="KW-1185">Reference proteome</keyword>
<dbReference type="AlphaFoldDB" id="A0A1X7VEQ3"/>
<dbReference type="Gene3D" id="2.10.55.10">
    <property type="entry name" value="Leishmanolysin domain 3"/>
    <property type="match status" value="1"/>
</dbReference>
<dbReference type="Gene3D" id="3.10.170.20">
    <property type="match status" value="1"/>
</dbReference>
<dbReference type="GO" id="GO:0016020">
    <property type="term" value="C:membrane"/>
    <property type="evidence" value="ECO:0007669"/>
    <property type="project" value="InterPro"/>
</dbReference>
<reference evidence="12" key="1">
    <citation type="journal article" date="2010" name="Nature">
        <title>The Amphimedon queenslandica genome and the evolution of animal complexity.</title>
        <authorList>
            <person name="Srivastava M."/>
            <person name="Simakov O."/>
            <person name="Chapman J."/>
            <person name="Fahey B."/>
            <person name="Gauthier M.E."/>
            <person name="Mitros T."/>
            <person name="Richards G.S."/>
            <person name="Conaco C."/>
            <person name="Dacre M."/>
            <person name="Hellsten U."/>
            <person name="Larroux C."/>
            <person name="Putnam N.H."/>
            <person name="Stanke M."/>
            <person name="Adamska M."/>
            <person name="Darling A."/>
            <person name="Degnan S.M."/>
            <person name="Oakley T.H."/>
            <person name="Plachetzki D.C."/>
            <person name="Zhai Y."/>
            <person name="Adamski M."/>
            <person name="Calcino A."/>
            <person name="Cummins S.F."/>
            <person name="Goodstein D.M."/>
            <person name="Harris C."/>
            <person name="Jackson D.J."/>
            <person name="Leys S.P."/>
            <person name="Shu S."/>
            <person name="Woodcroft B.J."/>
            <person name="Vervoort M."/>
            <person name="Kosik K.S."/>
            <person name="Manning G."/>
            <person name="Degnan B.M."/>
            <person name="Rokhsar D.S."/>
        </authorList>
    </citation>
    <scope>NUCLEOTIDE SEQUENCE [LARGE SCALE GENOMIC DNA]</scope>
</reference>
<dbReference type="GO" id="GO:0006508">
    <property type="term" value="P:proteolysis"/>
    <property type="evidence" value="ECO:0007669"/>
    <property type="project" value="UniProtKB-KW"/>
</dbReference>
<dbReference type="GO" id="GO:0007155">
    <property type="term" value="P:cell adhesion"/>
    <property type="evidence" value="ECO:0007669"/>
    <property type="project" value="InterPro"/>
</dbReference>
<evidence type="ECO:0000313" key="11">
    <source>
        <dbReference type="EnsemblMetazoa" id="Aqu2.1.38780_001"/>
    </source>
</evidence>
<feature type="binding site" evidence="9">
    <location>
        <position position="248"/>
    </location>
    <ligand>
        <name>Zn(2+)</name>
        <dbReference type="ChEBI" id="CHEBI:29105"/>
        <note>catalytic</note>
    </ligand>
</feature>
<comment type="similarity">
    <text evidence="1 10">Belongs to the peptidase M8 family.</text>
</comment>
<keyword evidence="6 9" id="KW-0482">Metalloprotease</keyword>
<evidence type="ECO:0000256" key="1">
    <source>
        <dbReference type="ARBA" id="ARBA00005860"/>
    </source>
</evidence>
<feature type="binding site" evidence="9">
    <location>
        <position position="244"/>
    </location>
    <ligand>
        <name>Zn(2+)</name>
        <dbReference type="ChEBI" id="CHEBI:29105"/>
        <note>catalytic</note>
    </ligand>
</feature>
<protein>
    <recommendedName>
        <fullName evidence="7 10">Leishmanolysin-like peptidase</fullName>
        <ecNumber evidence="10">3.4.24.-</ecNumber>
    </recommendedName>
</protein>
<evidence type="ECO:0000256" key="3">
    <source>
        <dbReference type="ARBA" id="ARBA00022723"/>
    </source>
</evidence>
<dbReference type="EC" id="3.4.24.-" evidence="10"/>
<organism evidence="11">
    <name type="scientific">Amphimedon queenslandica</name>
    <name type="common">Sponge</name>
    <dbReference type="NCBI Taxonomy" id="400682"/>
    <lineage>
        <taxon>Eukaryota</taxon>
        <taxon>Metazoa</taxon>
        <taxon>Porifera</taxon>
        <taxon>Demospongiae</taxon>
        <taxon>Heteroscleromorpha</taxon>
        <taxon>Haplosclerida</taxon>
        <taxon>Niphatidae</taxon>
        <taxon>Amphimedon</taxon>
    </lineage>
</organism>
<proteinExistence type="inferred from homology"/>
<dbReference type="EnsemblMetazoa" id="XM_011412070.2">
    <property type="protein sequence ID" value="XP_011410372.1"/>
    <property type="gene ID" value="LOC105316843"/>
</dbReference>